<dbReference type="PANTHER" id="PTHR43477">
    <property type="entry name" value="DIHYDROANTICAPSIN 7-DEHYDROGENASE"/>
    <property type="match status" value="1"/>
</dbReference>
<comment type="similarity">
    <text evidence="1">Belongs to the short-chain dehydrogenases/reductases (SDR) family.</text>
</comment>
<dbReference type="GO" id="GO:0016491">
    <property type="term" value="F:oxidoreductase activity"/>
    <property type="evidence" value="ECO:0007669"/>
    <property type="project" value="UniProtKB-KW"/>
</dbReference>
<protein>
    <submittedName>
        <fullName evidence="3">SDR family oxidoreductase</fullName>
    </submittedName>
</protein>
<dbReference type="Pfam" id="PF00106">
    <property type="entry name" value="adh_short"/>
    <property type="match status" value="1"/>
</dbReference>
<dbReference type="InterPro" id="IPR051122">
    <property type="entry name" value="SDR_DHRS6-like"/>
</dbReference>
<dbReference type="Proteomes" id="UP000317039">
    <property type="component" value="Chromosome"/>
</dbReference>
<dbReference type="EMBL" id="CP041695">
    <property type="protein sequence ID" value="QDP83640.1"/>
    <property type="molecule type" value="Genomic_DNA"/>
</dbReference>
<evidence type="ECO:0000313" key="4">
    <source>
        <dbReference type="Proteomes" id="UP000317039"/>
    </source>
</evidence>
<dbReference type="PRINTS" id="PR00081">
    <property type="entry name" value="GDHRDH"/>
</dbReference>
<dbReference type="InterPro" id="IPR036291">
    <property type="entry name" value="NAD(P)-bd_dom_sf"/>
</dbReference>
<gene>
    <name evidence="3" type="ORF">FOH10_20415</name>
</gene>
<evidence type="ECO:0000256" key="2">
    <source>
        <dbReference type="ARBA" id="ARBA00023002"/>
    </source>
</evidence>
<sequence length="267" mass="27089">MVIGGGSGMGRAIAAALVAAGSRVTIVGRSEERLARAVRELRSAAVGAAASPDADADAASGRTVVHSAAAVPAGPTTGGGEVDWMVADIGDEVRAARLFERIGPVDHVISTAADVGGAYGPIGEFDFAAGRGFLDTKLIGSMLVAKYARVRAGGSLTFTSGIAAYRPAAGGAMVAAVNGALESLAYALAVELGPTRVNVVSPGWVRTSIWDRLGWPDREERLAAMAGRLPAGRLGTPEDIAAAVLSLLRNPFVTGTVLHVDGGHRLV</sequence>
<dbReference type="KEGG" id="nod:FOH10_20415"/>
<evidence type="ECO:0000256" key="1">
    <source>
        <dbReference type="ARBA" id="ARBA00006484"/>
    </source>
</evidence>
<reference evidence="3 4" key="1">
    <citation type="submission" date="2019-07" db="EMBL/GenBank/DDBJ databases">
        <title>Complete Genome Sequence and Methylome Analysis of Nocardia otitidis-caviarum NEB252.</title>
        <authorList>
            <person name="Fomenkov A."/>
            <person name="Anton B.P."/>
            <person name="Vincze T."/>
            <person name="Roberts R.J."/>
        </authorList>
    </citation>
    <scope>NUCLEOTIDE SEQUENCE [LARGE SCALE GENOMIC DNA]</scope>
    <source>
        <strain evidence="3 4">NEB252</strain>
    </source>
</reference>
<evidence type="ECO:0000313" key="3">
    <source>
        <dbReference type="EMBL" id="QDP83640.1"/>
    </source>
</evidence>
<proteinExistence type="inferred from homology"/>
<dbReference type="AlphaFoldDB" id="A0A516NXK2"/>
<keyword evidence="2" id="KW-0560">Oxidoreductase</keyword>
<dbReference type="PANTHER" id="PTHR43477:SF1">
    <property type="entry name" value="DIHYDROANTICAPSIN 7-DEHYDROGENASE"/>
    <property type="match status" value="1"/>
</dbReference>
<dbReference type="Gene3D" id="3.40.50.720">
    <property type="entry name" value="NAD(P)-binding Rossmann-like Domain"/>
    <property type="match status" value="1"/>
</dbReference>
<name>A0A516NXK2_9NOCA</name>
<dbReference type="InterPro" id="IPR002347">
    <property type="entry name" value="SDR_fam"/>
</dbReference>
<dbReference type="SUPFAM" id="SSF51735">
    <property type="entry name" value="NAD(P)-binding Rossmann-fold domains"/>
    <property type="match status" value="1"/>
</dbReference>
<organism evidence="3 4">
    <name type="scientific">Nocardia otitidiscaviarum</name>
    <dbReference type="NCBI Taxonomy" id="1823"/>
    <lineage>
        <taxon>Bacteria</taxon>
        <taxon>Bacillati</taxon>
        <taxon>Actinomycetota</taxon>
        <taxon>Actinomycetes</taxon>
        <taxon>Mycobacteriales</taxon>
        <taxon>Nocardiaceae</taxon>
        <taxon>Nocardia</taxon>
    </lineage>
</organism>
<dbReference type="Pfam" id="PF13561">
    <property type="entry name" value="adh_short_C2"/>
    <property type="match status" value="1"/>
</dbReference>
<accession>A0A516NXK2</accession>